<dbReference type="EMBL" id="CANL01000016">
    <property type="protein sequence ID" value="CCM63482.1"/>
    <property type="molecule type" value="Genomic_DNA"/>
</dbReference>
<comment type="similarity">
    <text evidence="1 4">Belongs to the glycosyl hydrolase 43 family.</text>
</comment>
<evidence type="ECO:0000256" key="4">
    <source>
        <dbReference type="RuleBase" id="RU361187"/>
    </source>
</evidence>
<dbReference type="GO" id="GO:0005975">
    <property type="term" value="P:carbohydrate metabolic process"/>
    <property type="evidence" value="ECO:0007669"/>
    <property type="project" value="InterPro"/>
</dbReference>
<dbReference type="InterPro" id="IPR006710">
    <property type="entry name" value="Glyco_hydro_43"/>
</dbReference>
<evidence type="ECO:0000256" key="3">
    <source>
        <dbReference type="ARBA" id="ARBA00023295"/>
    </source>
</evidence>
<dbReference type="OrthoDB" id="9801455at2"/>
<dbReference type="InterPro" id="IPR023296">
    <property type="entry name" value="Glyco_hydro_beta-prop_sf"/>
</dbReference>
<dbReference type="CDD" id="cd08999">
    <property type="entry name" value="GH43_ABN-like"/>
    <property type="match status" value="1"/>
</dbReference>
<dbReference type="PANTHER" id="PTHR42812">
    <property type="entry name" value="BETA-XYLOSIDASE"/>
    <property type="match status" value="1"/>
</dbReference>
<organism evidence="5 6">
    <name type="scientific">Candidatus Neomicrothrix parvicella RN1</name>
    <dbReference type="NCBI Taxonomy" id="1229780"/>
    <lineage>
        <taxon>Bacteria</taxon>
        <taxon>Bacillati</taxon>
        <taxon>Actinomycetota</taxon>
        <taxon>Acidimicrobiia</taxon>
        <taxon>Acidimicrobiales</taxon>
        <taxon>Microthrixaceae</taxon>
        <taxon>Candidatus Neomicrothrix</taxon>
    </lineage>
</organism>
<dbReference type="HOGENOM" id="CLU_009397_4_0_11"/>
<keyword evidence="2 4" id="KW-0378">Hydrolase</keyword>
<evidence type="ECO:0000256" key="1">
    <source>
        <dbReference type="ARBA" id="ARBA00009865"/>
    </source>
</evidence>
<dbReference type="PANTHER" id="PTHR42812:SF5">
    <property type="entry name" value="ENDO-ARABINASE"/>
    <property type="match status" value="1"/>
</dbReference>
<proteinExistence type="inferred from homology"/>
<dbReference type="eggNOG" id="COG3507">
    <property type="taxonomic scope" value="Bacteria"/>
</dbReference>
<sequence length="255" mass="27210">MAKPAGDAMATLPSWTEPGLVWAPSVLQTDDDGFVLSYTSLDSRSGLQCVGAARASSPLGPFVDGSDDPFVCQRELGGTIDASPFVDDDGTPYLLFKNDGNCCDITTQLWTQQLSADGMTLVGDAIALLETTEDWEGPLIEGPSMTTLGDSYWLLYSAYDWNSADYSVGLAQCESPVGPCTKRDGPWLANHGDASGPGGAEDFTDADGRRWMLYHAWVTDKIGYETGGERSLFAVPLDLRSGEPVARGLSEDSAD</sequence>
<evidence type="ECO:0000256" key="2">
    <source>
        <dbReference type="ARBA" id="ARBA00022801"/>
    </source>
</evidence>
<dbReference type="GO" id="GO:0004553">
    <property type="term" value="F:hydrolase activity, hydrolyzing O-glycosyl compounds"/>
    <property type="evidence" value="ECO:0007669"/>
    <property type="project" value="InterPro"/>
</dbReference>
<protein>
    <submittedName>
        <fullName evidence="5">Glycoside hydrolase family 43</fullName>
    </submittedName>
</protein>
<evidence type="ECO:0000313" key="6">
    <source>
        <dbReference type="Proteomes" id="UP000018291"/>
    </source>
</evidence>
<keyword evidence="6" id="KW-1185">Reference proteome</keyword>
<dbReference type="RefSeq" id="WP_012226108.1">
    <property type="nucleotide sequence ID" value="NZ_HG422565.1"/>
</dbReference>
<name>R4Z4J2_9ACTN</name>
<dbReference type="InterPro" id="IPR051795">
    <property type="entry name" value="Glycosyl_Hydrlase_43"/>
</dbReference>
<dbReference type="AlphaFoldDB" id="R4Z4J2"/>
<gene>
    <name evidence="5" type="ORF">BN381_230017</name>
</gene>
<dbReference type="SUPFAM" id="SSF75005">
    <property type="entry name" value="Arabinanase/levansucrase/invertase"/>
    <property type="match status" value="1"/>
</dbReference>
<dbReference type="Pfam" id="PF04616">
    <property type="entry name" value="Glyco_hydro_43"/>
    <property type="match status" value="1"/>
</dbReference>
<reference evidence="5 6" key="1">
    <citation type="journal article" date="2013" name="ISME J.">
        <title>Metabolic model for the filamentous 'Candidatus Microthrix parvicella' based on genomic and metagenomic analyses.</title>
        <authorList>
            <person name="Jon McIlroy S."/>
            <person name="Kristiansen R."/>
            <person name="Albertsen M."/>
            <person name="Michael Karst S."/>
            <person name="Rossetti S."/>
            <person name="Lund Nielsen J."/>
            <person name="Tandoi V."/>
            <person name="James Seviour R."/>
            <person name="Nielsen P.H."/>
        </authorList>
    </citation>
    <scope>NUCLEOTIDE SEQUENCE [LARGE SCALE GENOMIC DNA]</scope>
    <source>
        <strain evidence="5 6">RN1</strain>
    </source>
</reference>
<evidence type="ECO:0000313" key="5">
    <source>
        <dbReference type="EMBL" id="CCM63482.1"/>
    </source>
</evidence>
<accession>R4Z4J2</accession>
<comment type="caution">
    <text evidence="5">The sequence shown here is derived from an EMBL/GenBank/DDBJ whole genome shotgun (WGS) entry which is preliminary data.</text>
</comment>
<keyword evidence="3 4" id="KW-0326">Glycosidase</keyword>
<dbReference type="Gene3D" id="2.115.10.20">
    <property type="entry name" value="Glycosyl hydrolase domain, family 43"/>
    <property type="match status" value="1"/>
</dbReference>
<dbReference type="Proteomes" id="UP000018291">
    <property type="component" value="Unassembled WGS sequence"/>
</dbReference>
<dbReference type="STRING" id="1229780.BN381_230017"/>